<dbReference type="AlphaFoldDB" id="A0AAP0SA59"/>
<dbReference type="PROSITE" id="PS50011">
    <property type="entry name" value="PROTEIN_KINASE_DOM"/>
    <property type="match status" value="1"/>
</dbReference>
<evidence type="ECO:0000313" key="9">
    <source>
        <dbReference type="Proteomes" id="UP001415857"/>
    </source>
</evidence>
<comment type="caution">
    <text evidence="8">The sequence shown here is derived from an EMBL/GenBank/DDBJ whole genome shotgun (WGS) entry which is preliminary data.</text>
</comment>
<name>A0AAP0SA59_LIQFO</name>
<keyword evidence="2" id="KW-0067">ATP-binding</keyword>
<keyword evidence="5" id="KW-1133">Transmembrane helix</keyword>
<dbReference type="InterPro" id="IPR045274">
    <property type="entry name" value="WAK-like"/>
</dbReference>
<evidence type="ECO:0000259" key="7">
    <source>
        <dbReference type="PROSITE" id="PS50011"/>
    </source>
</evidence>
<evidence type="ECO:0000256" key="6">
    <source>
        <dbReference type="SAM" id="SignalP"/>
    </source>
</evidence>
<evidence type="ECO:0000256" key="1">
    <source>
        <dbReference type="ARBA" id="ARBA00022741"/>
    </source>
</evidence>
<protein>
    <recommendedName>
        <fullName evidence="7">Protein kinase domain-containing protein</fullName>
    </recommendedName>
</protein>
<dbReference type="SUPFAM" id="SSF56112">
    <property type="entry name" value="Protein kinase-like (PK-like)"/>
    <property type="match status" value="1"/>
</dbReference>
<dbReference type="GO" id="GO:0004674">
    <property type="term" value="F:protein serine/threonine kinase activity"/>
    <property type="evidence" value="ECO:0007669"/>
    <property type="project" value="TreeGrafter"/>
</dbReference>
<comment type="catalytic activity">
    <reaction evidence="4">
        <text>L-threonyl-[protein] + ATP = O-phospho-L-threonyl-[protein] + ADP + H(+)</text>
        <dbReference type="Rhea" id="RHEA:46608"/>
        <dbReference type="Rhea" id="RHEA-COMP:11060"/>
        <dbReference type="Rhea" id="RHEA-COMP:11605"/>
        <dbReference type="ChEBI" id="CHEBI:15378"/>
        <dbReference type="ChEBI" id="CHEBI:30013"/>
        <dbReference type="ChEBI" id="CHEBI:30616"/>
        <dbReference type="ChEBI" id="CHEBI:61977"/>
        <dbReference type="ChEBI" id="CHEBI:456216"/>
    </reaction>
</comment>
<dbReference type="PANTHER" id="PTHR27005">
    <property type="entry name" value="WALL-ASSOCIATED RECEPTOR KINASE-LIKE 21"/>
    <property type="match status" value="1"/>
</dbReference>
<reference evidence="8 9" key="1">
    <citation type="journal article" date="2024" name="Plant J.">
        <title>Genome sequences and population genomics reveal climatic adaptation and genomic divergence between two closely related sweetgum species.</title>
        <authorList>
            <person name="Xu W.Q."/>
            <person name="Ren C.Q."/>
            <person name="Zhang X.Y."/>
            <person name="Comes H.P."/>
            <person name="Liu X.H."/>
            <person name="Li Y.G."/>
            <person name="Kettle C.J."/>
            <person name="Jalonen R."/>
            <person name="Gaisberger H."/>
            <person name="Ma Y.Z."/>
            <person name="Qiu Y.X."/>
        </authorList>
    </citation>
    <scope>NUCLEOTIDE SEQUENCE [LARGE SCALE GENOMIC DNA]</scope>
    <source>
        <strain evidence="8">Hangzhou</strain>
    </source>
</reference>
<dbReference type="PANTHER" id="PTHR27005:SF515">
    <property type="entry name" value="WALL-ASSOCIATED RECEPTOR KINASE-LIKE 10-RELATED"/>
    <property type="match status" value="1"/>
</dbReference>
<dbReference type="InterPro" id="IPR011009">
    <property type="entry name" value="Kinase-like_dom_sf"/>
</dbReference>
<dbReference type="CDD" id="cd00053">
    <property type="entry name" value="EGF"/>
    <property type="match status" value="1"/>
</dbReference>
<keyword evidence="5" id="KW-0812">Transmembrane</keyword>
<dbReference type="InterPro" id="IPR008271">
    <property type="entry name" value="Ser/Thr_kinase_AS"/>
</dbReference>
<dbReference type="InterPro" id="IPR000719">
    <property type="entry name" value="Prot_kinase_dom"/>
</dbReference>
<comment type="catalytic activity">
    <reaction evidence="3">
        <text>L-seryl-[protein] + ATP = O-phospho-L-seryl-[protein] + ADP + H(+)</text>
        <dbReference type="Rhea" id="RHEA:17989"/>
        <dbReference type="Rhea" id="RHEA-COMP:9863"/>
        <dbReference type="Rhea" id="RHEA-COMP:11604"/>
        <dbReference type="ChEBI" id="CHEBI:15378"/>
        <dbReference type="ChEBI" id="CHEBI:29999"/>
        <dbReference type="ChEBI" id="CHEBI:30616"/>
        <dbReference type="ChEBI" id="CHEBI:83421"/>
        <dbReference type="ChEBI" id="CHEBI:456216"/>
    </reaction>
</comment>
<feature type="signal peptide" evidence="6">
    <location>
        <begin position="1"/>
        <end position="22"/>
    </location>
</feature>
<keyword evidence="6" id="KW-0732">Signal</keyword>
<dbReference type="GO" id="GO:0005886">
    <property type="term" value="C:plasma membrane"/>
    <property type="evidence" value="ECO:0007669"/>
    <property type="project" value="TreeGrafter"/>
</dbReference>
<dbReference type="EMBL" id="JBBPBK010000001">
    <property type="protein sequence ID" value="KAK9293127.1"/>
    <property type="molecule type" value="Genomic_DNA"/>
</dbReference>
<dbReference type="Proteomes" id="UP001415857">
    <property type="component" value="Unassembled WGS sequence"/>
</dbReference>
<dbReference type="InterPro" id="IPR009030">
    <property type="entry name" value="Growth_fac_rcpt_cys_sf"/>
</dbReference>
<proteinExistence type="predicted"/>
<evidence type="ECO:0000256" key="3">
    <source>
        <dbReference type="ARBA" id="ARBA00047558"/>
    </source>
</evidence>
<dbReference type="SUPFAM" id="SSF57184">
    <property type="entry name" value="Growth factor receptor domain"/>
    <property type="match status" value="1"/>
</dbReference>
<evidence type="ECO:0000256" key="5">
    <source>
        <dbReference type="SAM" id="Phobius"/>
    </source>
</evidence>
<organism evidence="8 9">
    <name type="scientific">Liquidambar formosana</name>
    <name type="common">Formosan gum</name>
    <dbReference type="NCBI Taxonomy" id="63359"/>
    <lineage>
        <taxon>Eukaryota</taxon>
        <taxon>Viridiplantae</taxon>
        <taxon>Streptophyta</taxon>
        <taxon>Embryophyta</taxon>
        <taxon>Tracheophyta</taxon>
        <taxon>Spermatophyta</taxon>
        <taxon>Magnoliopsida</taxon>
        <taxon>eudicotyledons</taxon>
        <taxon>Gunneridae</taxon>
        <taxon>Pentapetalae</taxon>
        <taxon>Saxifragales</taxon>
        <taxon>Altingiaceae</taxon>
        <taxon>Liquidambar</taxon>
    </lineage>
</organism>
<feature type="domain" description="Protein kinase" evidence="7">
    <location>
        <begin position="214"/>
        <end position="489"/>
    </location>
</feature>
<dbReference type="Gene3D" id="1.10.510.10">
    <property type="entry name" value="Transferase(Phosphotransferase) domain 1"/>
    <property type="match status" value="1"/>
</dbReference>
<dbReference type="PROSITE" id="PS00108">
    <property type="entry name" value="PROTEIN_KINASE_ST"/>
    <property type="match status" value="1"/>
</dbReference>
<evidence type="ECO:0000313" key="8">
    <source>
        <dbReference type="EMBL" id="KAK9293127.1"/>
    </source>
</evidence>
<keyword evidence="9" id="KW-1185">Reference proteome</keyword>
<evidence type="ECO:0000256" key="2">
    <source>
        <dbReference type="ARBA" id="ARBA00022840"/>
    </source>
</evidence>
<feature type="chain" id="PRO_5042846899" description="Protein kinase domain-containing protein" evidence="6">
    <location>
        <begin position="23"/>
        <end position="490"/>
    </location>
</feature>
<evidence type="ECO:0000256" key="4">
    <source>
        <dbReference type="ARBA" id="ARBA00047951"/>
    </source>
</evidence>
<dbReference type="Gene3D" id="3.30.200.20">
    <property type="entry name" value="Phosphorylase Kinase, domain 1"/>
    <property type="match status" value="1"/>
</dbReference>
<sequence length="490" mass="54697">MSLSSLQGLFIFIFFFLTNLDSHYRPLYGVVVTGMDICSNDSLHDCVDTCRGKTVHPCITCTAANGSYVCTCPPRYVGDARVSGSGCTLLREVEPHGYGDARGTKRGVILFVLLGILLILIFGLYWIRKIRHRNSVIEARIRIPVVEEEEIEATNRNLVIEGEEMEVRNINSIIEGEESLGHGLDLQELSFIDSEVPNCEIFSFNQLKLATSNFKDSEVIGSGSQGKVFKGILIDGRHVAIKQTIKVDKDIFKDLINEIRVLSQLKHDNVVKLIGYCLQPEHVFLVYQYIPNGTLSKLIHDNPCSISWKRRLQIAVDVGRAIRYLHSLVPKSVLHRDIKSDNVLMDEAHKAILGDFGIARLLDSNKTHLTTTVMGTNGYLDLELLETQGQHTDKSDVYSFGVLLAELVTGKKAIFYDVSKQDLTCLSNYFTMAVDQGNLFDILHTQVVNDCQKKDDLEAVAALVSKCLKCTGKERPTMAQVVDDLEALLT</sequence>
<feature type="transmembrane region" description="Helical" evidence="5">
    <location>
        <begin position="108"/>
        <end position="127"/>
    </location>
</feature>
<gene>
    <name evidence="8" type="ORF">L1049_021113</name>
</gene>
<accession>A0AAP0SA59</accession>
<dbReference type="GO" id="GO:0005524">
    <property type="term" value="F:ATP binding"/>
    <property type="evidence" value="ECO:0007669"/>
    <property type="project" value="UniProtKB-KW"/>
</dbReference>
<dbReference type="FunFam" id="3.30.200.20:FF:000268">
    <property type="entry name" value="probable receptor-like serine/threonine-protein kinase At5g57670"/>
    <property type="match status" value="1"/>
</dbReference>
<dbReference type="SMART" id="SM00220">
    <property type="entry name" value="S_TKc"/>
    <property type="match status" value="1"/>
</dbReference>
<dbReference type="Pfam" id="PF00069">
    <property type="entry name" value="Pkinase"/>
    <property type="match status" value="1"/>
</dbReference>
<dbReference type="GO" id="GO:0007166">
    <property type="term" value="P:cell surface receptor signaling pathway"/>
    <property type="evidence" value="ECO:0007669"/>
    <property type="project" value="InterPro"/>
</dbReference>
<keyword evidence="1" id="KW-0547">Nucleotide-binding</keyword>
<keyword evidence="5" id="KW-0472">Membrane</keyword>